<proteinExistence type="predicted"/>
<accession>A0ABQ7DKT7</accession>
<gene>
    <name evidence="2" type="ORF">DY000_02029994</name>
</gene>
<dbReference type="EMBL" id="QGKV02000649">
    <property type="protein sequence ID" value="KAF3577571.1"/>
    <property type="molecule type" value="Genomic_DNA"/>
</dbReference>
<protein>
    <submittedName>
        <fullName evidence="2">Uncharacterized protein</fullName>
    </submittedName>
</protein>
<evidence type="ECO:0000313" key="2">
    <source>
        <dbReference type="EMBL" id="KAF3577571.1"/>
    </source>
</evidence>
<feature type="region of interest" description="Disordered" evidence="1">
    <location>
        <begin position="98"/>
        <end position="119"/>
    </location>
</feature>
<sequence length="119" mass="13363">MTANSRRCSNASGEPSRKSRIAGHVETAPQENKPMRKLKQTLGRKTEETPLSIERGFGRSNGPCPLIIEEQPTTPKMHEAWLFDGAVGEVTGDMLEKNSAAVEEDPRKRKGHHFRRRVE</sequence>
<feature type="compositionally biased region" description="Polar residues" evidence="1">
    <location>
        <begin position="1"/>
        <end position="13"/>
    </location>
</feature>
<organism evidence="2 3">
    <name type="scientific">Brassica cretica</name>
    <name type="common">Mustard</name>
    <dbReference type="NCBI Taxonomy" id="69181"/>
    <lineage>
        <taxon>Eukaryota</taxon>
        <taxon>Viridiplantae</taxon>
        <taxon>Streptophyta</taxon>
        <taxon>Embryophyta</taxon>
        <taxon>Tracheophyta</taxon>
        <taxon>Spermatophyta</taxon>
        <taxon>Magnoliopsida</taxon>
        <taxon>eudicotyledons</taxon>
        <taxon>Gunneridae</taxon>
        <taxon>Pentapetalae</taxon>
        <taxon>rosids</taxon>
        <taxon>malvids</taxon>
        <taxon>Brassicales</taxon>
        <taxon>Brassicaceae</taxon>
        <taxon>Brassiceae</taxon>
        <taxon>Brassica</taxon>
    </lineage>
</organism>
<feature type="compositionally biased region" description="Basic residues" evidence="1">
    <location>
        <begin position="108"/>
        <end position="119"/>
    </location>
</feature>
<dbReference type="Proteomes" id="UP000266723">
    <property type="component" value="Unassembled WGS sequence"/>
</dbReference>
<comment type="caution">
    <text evidence="2">The sequence shown here is derived from an EMBL/GenBank/DDBJ whole genome shotgun (WGS) entry which is preliminary data.</text>
</comment>
<feature type="region of interest" description="Disordered" evidence="1">
    <location>
        <begin position="1"/>
        <end position="64"/>
    </location>
</feature>
<evidence type="ECO:0000256" key="1">
    <source>
        <dbReference type="SAM" id="MobiDB-lite"/>
    </source>
</evidence>
<name>A0ABQ7DKT7_BRACR</name>
<evidence type="ECO:0000313" key="3">
    <source>
        <dbReference type="Proteomes" id="UP000266723"/>
    </source>
</evidence>
<keyword evidence="3" id="KW-1185">Reference proteome</keyword>
<reference evidence="2 3" key="1">
    <citation type="journal article" date="2020" name="BMC Genomics">
        <title>Intraspecific diversification of the crop wild relative Brassica cretica Lam. using demographic model selection.</title>
        <authorList>
            <person name="Kioukis A."/>
            <person name="Michalopoulou V.A."/>
            <person name="Briers L."/>
            <person name="Pirintsos S."/>
            <person name="Studholme D.J."/>
            <person name="Pavlidis P."/>
            <person name="Sarris P.F."/>
        </authorList>
    </citation>
    <scope>NUCLEOTIDE SEQUENCE [LARGE SCALE GENOMIC DNA]</scope>
    <source>
        <strain evidence="3">cv. PFS-1207/04</strain>
    </source>
</reference>